<reference evidence="3" key="2">
    <citation type="journal article" date="2008" name="Genome Biol.">
        <title>Improved genome assembly and evidence-based global gene model set for the chordate Ciona intestinalis: new insight into intron and operon populations.</title>
        <authorList>
            <person name="Satou Y."/>
            <person name="Mineta K."/>
            <person name="Ogasawara M."/>
            <person name="Sasakura Y."/>
            <person name="Shoguchi E."/>
            <person name="Ueno K."/>
            <person name="Yamada L."/>
            <person name="Matsumoto J."/>
            <person name="Wasserscheid J."/>
            <person name="Dewar K."/>
            <person name="Wiley G.B."/>
            <person name="Macmil S.L."/>
            <person name="Roe B.A."/>
            <person name="Zeller R.W."/>
            <person name="Hastings K.E."/>
            <person name="Lemaire P."/>
            <person name="Lindquist E."/>
            <person name="Endo T."/>
            <person name="Hotta K."/>
            <person name="Inaba K."/>
        </authorList>
    </citation>
    <scope>NUCLEOTIDE SEQUENCE [LARGE SCALE GENOMIC DNA]</scope>
    <source>
        <strain evidence="3">wild type</strain>
    </source>
</reference>
<dbReference type="GeneTree" id="ENSGT00530000067337"/>
<feature type="compositionally biased region" description="Polar residues" evidence="2">
    <location>
        <begin position="369"/>
        <end position="378"/>
    </location>
</feature>
<feature type="coiled-coil region" evidence="1">
    <location>
        <begin position="20"/>
        <end position="130"/>
    </location>
</feature>
<evidence type="ECO:0000313" key="3">
    <source>
        <dbReference type="Ensembl" id="ENSCINP00000016711.3"/>
    </source>
</evidence>
<dbReference type="Proteomes" id="UP000008144">
    <property type="component" value="Chromosome 7"/>
</dbReference>
<sequence>MTTKSPCSESEQKVKVVQLIKQLKCQNGKLVEENKSLKEELAVMHQRMEELANGEAIPSHDPNQPITVLTAKNQIIKEMTKQNLELQQKLEESGISREAALNQHEQEMLITSYRNQLKEKQIEINLLVQNSSDKILSEKMLKLSKTLQRTIAVNSAYTAKIKALQKEVKSLSCDCEPTQATGSNEDTTTVHAVSGDFDVASRVQGSSSGDIIPSQPEETKSPRSGKSDLGLGVLRMSSREELDLRPEFERVQKELYIMEQEKIKLEQKQEILASENSNLKEELEHLKMEKENLLRNNPMQTHESSDVGIYESQLKVFQEDFEAERNEKEQVMRQNQDLSQKMKELMDTIQSTQANSTHNDHFPTPRQFPRQTHSTSGLPQYEHREPMHHSPSAPGGLQHTQHQPPPPPNYRVPHSNEKGELCAVI</sequence>
<dbReference type="HOGENOM" id="CLU_645504_0_0_1"/>
<keyword evidence="4" id="KW-1185">Reference proteome</keyword>
<dbReference type="AlphaFoldDB" id="F6PNW3"/>
<accession>F6PNW3</accession>
<evidence type="ECO:0000256" key="1">
    <source>
        <dbReference type="SAM" id="Coils"/>
    </source>
</evidence>
<feature type="compositionally biased region" description="Basic and acidic residues" evidence="2">
    <location>
        <begin position="414"/>
        <end position="425"/>
    </location>
</feature>
<evidence type="ECO:0000313" key="4">
    <source>
        <dbReference type="Proteomes" id="UP000008144"/>
    </source>
</evidence>
<reference evidence="4" key="1">
    <citation type="journal article" date="2002" name="Science">
        <title>The draft genome of Ciona intestinalis: insights into chordate and vertebrate origins.</title>
        <authorList>
            <person name="Dehal P."/>
            <person name="Satou Y."/>
            <person name="Campbell R.K."/>
            <person name="Chapman J."/>
            <person name="Degnan B."/>
            <person name="De Tomaso A."/>
            <person name="Davidson B."/>
            <person name="Di Gregorio A."/>
            <person name="Gelpke M."/>
            <person name="Goodstein D.M."/>
            <person name="Harafuji N."/>
            <person name="Hastings K.E."/>
            <person name="Ho I."/>
            <person name="Hotta K."/>
            <person name="Huang W."/>
            <person name="Kawashima T."/>
            <person name="Lemaire P."/>
            <person name="Martinez D."/>
            <person name="Meinertzhagen I.A."/>
            <person name="Necula S."/>
            <person name="Nonaka M."/>
            <person name="Putnam N."/>
            <person name="Rash S."/>
            <person name="Saiga H."/>
            <person name="Satake M."/>
            <person name="Terry A."/>
            <person name="Yamada L."/>
            <person name="Wang H.G."/>
            <person name="Awazu S."/>
            <person name="Azumi K."/>
            <person name="Boore J."/>
            <person name="Branno M."/>
            <person name="Chin-Bow S."/>
            <person name="DeSantis R."/>
            <person name="Doyle S."/>
            <person name="Francino P."/>
            <person name="Keys D.N."/>
            <person name="Haga S."/>
            <person name="Hayashi H."/>
            <person name="Hino K."/>
            <person name="Imai K.S."/>
            <person name="Inaba K."/>
            <person name="Kano S."/>
            <person name="Kobayashi K."/>
            <person name="Kobayashi M."/>
            <person name="Lee B.I."/>
            <person name="Makabe K.W."/>
            <person name="Manohar C."/>
            <person name="Matassi G."/>
            <person name="Medina M."/>
            <person name="Mochizuki Y."/>
            <person name="Mount S."/>
            <person name="Morishita T."/>
            <person name="Miura S."/>
            <person name="Nakayama A."/>
            <person name="Nishizaka S."/>
            <person name="Nomoto H."/>
            <person name="Ohta F."/>
            <person name="Oishi K."/>
            <person name="Rigoutsos I."/>
            <person name="Sano M."/>
            <person name="Sasaki A."/>
            <person name="Sasakura Y."/>
            <person name="Shoguchi E."/>
            <person name="Shin-i T."/>
            <person name="Spagnuolo A."/>
            <person name="Stainier D."/>
            <person name="Suzuki M.M."/>
            <person name="Tassy O."/>
            <person name="Takatori N."/>
            <person name="Tokuoka M."/>
            <person name="Yagi K."/>
            <person name="Yoshizaki F."/>
            <person name="Wada S."/>
            <person name="Zhang C."/>
            <person name="Hyatt P.D."/>
            <person name="Larimer F."/>
            <person name="Detter C."/>
            <person name="Doggett N."/>
            <person name="Glavina T."/>
            <person name="Hawkins T."/>
            <person name="Richardson P."/>
            <person name="Lucas S."/>
            <person name="Kohara Y."/>
            <person name="Levine M."/>
            <person name="Satoh N."/>
            <person name="Rokhsar D.S."/>
        </authorList>
    </citation>
    <scope>NUCLEOTIDE SEQUENCE [LARGE SCALE GENOMIC DNA]</scope>
</reference>
<organism evidence="3 4">
    <name type="scientific">Ciona intestinalis</name>
    <name type="common">Transparent sea squirt</name>
    <name type="synonym">Ascidia intestinalis</name>
    <dbReference type="NCBI Taxonomy" id="7719"/>
    <lineage>
        <taxon>Eukaryota</taxon>
        <taxon>Metazoa</taxon>
        <taxon>Chordata</taxon>
        <taxon>Tunicata</taxon>
        <taxon>Ascidiacea</taxon>
        <taxon>Phlebobranchia</taxon>
        <taxon>Cionidae</taxon>
        <taxon>Ciona</taxon>
    </lineage>
</organism>
<dbReference type="EMBL" id="EAAA01002491">
    <property type="status" value="NOT_ANNOTATED_CDS"/>
    <property type="molecule type" value="Genomic_DNA"/>
</dbReference>
<reference evidence="3" key="4">
    <citation type="submission" date="2025-09" db="UniProtKB">
        <authorList>
            <consortium name="Ensembl"/>
        </authorList>
    </citation>
    <scope>IDENTIFICATION</scope>
</reference>
<proteinExistence type="predicted"/>
<name>F6PNW3_CIOIN</name>
<dbReference type="InParanoid" id="F6PNW3"/>
<dbReference type="Ensembl" id="ENSCINT00000016711.3">
    <property type="protein sequence ID" value="ENSCINP00000016711.3"/>
    <property type="gene ID" value="ENSCING00000008178.3"/>
</dbReference>
<evidence type="ECO:0000256" key="2">
    <source>
        <dbReference type="SAM" id="MobiDB-lite"/>
    </source>
</evidence>
<dbReference type="Gene3D" id="1.20.5.990">
    <property type="entry name" value="Nemo cc2-lz domain - 1d5 darpin complex"/>
    <property type="match status" value="1"/>
</dbReference>
<feature type="region of interest" description="Disordered" evidence="2">
    <location>
        <begin position="353"/>
        <end position="425"/>
    </location>
</feature>
<protein>
    <submittedName>
        <fullName evidence="3">Uncharacterized protein</fullName>
    </submittedName>
</protein>
<keyword evidence="1" id="KW-0175">Coiled coil</keyword>
<reference evidence="3" key="3">
    <citation type="submission" date="2025-08" db="UniProtKB">
        <authorList>
            <consortium name="Ensembl"/>
        </authorList>
    </citation>
    <scope>IDENTIFICATION</scope>
</reference>
<feature type="region of interest" description="Disordered" evidence="2">
    <location>
        <begin position="202"/>
        <end position="230"/>
    </location>
</feature>